<sequence length="223" mass="24573">MPIRVFLADDHAVVRDGLRFLLEVEGDISVVGDASNGRQTVQQVMELHPDVVIMDIAMPDLNGIEATKQVSQNCPEVLVIILSVYATSEHIFRALQAGAQGYLLKESAGKEVVKAVRAVYSGRRYLSRKIEDTLIEDYVLQRQASSKSPLERLSAREREVLQLVVEGNSSAVIAEILNLSVKSVETYRSRLMQKLGINDLPGLVKFAIQHGLTPLETGPPAQK</sequence>
<dbReference type="PROSITE" id="PS00622">
    <property type="entry name" value="HTH_LUXR_1"/>
    <property type="match status" value="1"/>
</dbReference>
<dbReference type="EMBL" id="BSDR01000001">
    <property type="protein sequence ID" value="GLI33236.1"/>
    <property type="molecule type" value="Genomic_DNA"/>
</dbReference>
<dbReference type="RefSeq" id="WP_281792253.1">
    <property type="nucleotide sequence ID" value="NZ_BSDR01000001.1"/>
</dbReference>
<dbReference type="SMART" id="SM00421">
    <property type="entry name" value="HTH_LUXR"/>
    <property type="match status" value="1"/>
</dbReference>
<dbReference type="GO" id="GO:0000160">
    <property type="term" value="P:phosphorelay signal transduction system"/>
    <property type="evidence" value="ECO:0007669"/>
    <property type="project" value="InterPro"/>
</dbReference>
<evidence type="ECO:0000256" key="5">
    <source>
        <dbReference type="PROSITE-ProRule" id="PRU00169"/>
    </source>
</evidence>
<comment type="caution">
    <text evidence="8">The sequence shown here is derived from an EMBL/GenBank/DDBJ whole genome shotgun (WGS) entry which is preliminary data.</text>
</comment>
<dbReference type="InterPro" id="IPR039420">
    <property type="entry name" value="WalR-like"/>
</dbReference>
<evidence type="ECO:0000313" key="9">
    <source>
        <dbReference type="Proteomes" id="UP001144372"/>
    </source>
</evidence>
<dbReference type="InterPro" id="IPR000792">
    <property type="entry name" value="Tscrpt_reg_LuxR_C"/>
</dbReference>
<protein>
    <submittedName>
        <fullName evidence="8">DNA-binding response regulator</fullName>
    </submittedName>
</protein>
<evidence type="ECO:0000256" key="3">
    <source>
        <dbReference type="ARBA" id="ARBA00023125"/>
    </source>
</evidence>
<dbReference type="InterPro" id="IPR016032">
    <property type="entry name" value="Sig_transdc_resp-reg_C-effctor"/>
</dbReference>
<dbReference type="Proteomes" id="UP001144372">
    <property type="component" value="Unassembled WGS sequence"/>
</dbReference>
<keyword evidence="9" id="KW-1185">Reference proteome</keyword>
<dbReference type="GO" id="GO:0006355">
    <property type="term" value="P:regulation of DNA-templated transcription"/>
    <property type="evidence" value="ECO:0007669"/>
    <property type="project" value="InterPro"/>
</dbReference>
<dbReference type="SUPFAM" id="SSF46894">
    <property type="entry name" value="C-terminal effector domain of the bipartite response regulators"/>
    <property type="match status" value="1"/>
</dbReference>
<feature type="modified residue" description="4-aspartylphosphate" evidence="5">
    <location>
        <position position="55"/>
    </location>
</feature>
<dbReference type="CDD" id="cd06170">
    <property type="entry name" value="LuxR_C_like"/>
    <property type="match status" value="1"/>
</dbReference>
<accession>A0A9W6D4V4</accession>
<dbReference type="SMART" id="SM00448">
    <property type="entry name" value="REC"/>
    <property type="match status" value="1"/>
</dbReference>
<keyword evidence="1 5" id="KW-0597">Phosphoprotein</keyword>
<organism evidence="8 9">
    <name type="scientific">Desulforhabdus amnigena</name>
    <dbReference type="NCBI Taxonomy" id="40218"/>
    <lineage>
        <taxon>Bacteria</taxon>
        <taxon>Pseudomonadati</taxon>
        <taxon>Thermodesulfobacteriota</taxon>
        <taxon>Syntrophobacteria</taxon>
        <taxon>Syntrophobacterales</taxon>
        <taxon>Syntrophobacteraceae</taxon>
        <taxon>Desulforhabdus</taxon>
    </lineage>
</organism>
<dbReference type="Gene3D" id="3.40.50.2300">
    <property type="match status" value="1"/>
</dbReference>
<dbReference type="CDD" id="cd17535">
    <property type="entry name" value="REC_NarL-like"/>
    <property type="match status" value="1"/>
</dbReference>
<dbReference type="Pfam" id="PF00196">
    <property type="entry name" value="GerE"/>
    <property type="match status" value="1"/>
</dbReference>
<keyword evidence="3 8" id="KW-0238">DNA-binding</keyword>
<keyword evidence="2" id="KW-0805">Transcription regulation</keyword>
<evidence type="ECO:0000259" key="7">
    <source>
        <dbReference type="PROSITE" id="PS50110"/>
    </source>
</evidence>
<evidence type="ECO:0000256" key="2">
    <source>
        <dbReference type="ARBA" id="ARBA00023015"/>
    </source>
</evidence>
<dbReference type="PANTHER" id="PTHR43214">
    <property type="entry name" value="TWO-COMPONENT RESPONSE REGULATOR"/>
    <property type="match status" value="1"/>
</dbReference>
<evidence type="ECO:0000259" key="6">
    <source>
        <dbReference type="PROSITE" id="PS50043"/>
    </source>
</evidence>
<dbReference type="InterPro" id="IPR001789">
    <property type="entry name" value="Sig_transdc_resp-reg_receiver"/>
</dbReference>
<dbReference type="InterPro" id="IPR011006">
    <property type="entry name" value="CheY-like_superfamily"/>
</dbReference>
<dbReference type="Pfam" id="PF00072">
    <property type="entry name" value="Response_reg"/>
    <property type="match status" value="1"/>
</dbReference>
<feature type="domain" description="Response regulatory" evidence="7">
    <location>
        <begin position="4"/>
        <end position="120"/>
    </location>
</feature>
<name>A0A9W6D4V4_9BACT</name>
<evidence type="ECO:0000256" key="1">
    <source>
        <dbReference type="ARBA" id="ARBA00022553"/>
    </source>
</evidence>
<reference evidence="8" key="1">
    <citation type="submission" date="2022-12" db="EMBL/GenBank/DDBJ databases">
        <title>Reference genome sequencing for broad-spectrum identification of bacterial and archaeal isolates by mass spectrometry.</title>
        <authorList>
            <person name="Sekiguchi Y."/>
            <person name="Tourlousse D.M."/>
        </authorList>
    </citation>
    <scope>NUCLEOTIDE SEQUENCE</scope>
    <source>
        <strain evidence="8">ASRB1</strain>
    </source>
</reference>
<dbReference type="PROSITE" id="PS50043">
    <property type="entry name" value="HTH_LUXR_2"/>
    <property type="match status" value="1"/>
</dbReference>
<dbReference type="PRINTS" id="PR00038">
    <property type="entry name" value="HTHLUXR"/>
</dbReference>
<evidence type="ECO:0000313" key="8">
    <source>
        <dbReference type="EMBL" id="GLI33236.1"/>
    </source>
</evidence>
<proteinExistence type="predicted"/>
<dbReference type="InterPro" id="IPR058245">
    <property type="entry name" value="NreC/VraR/RcsB-like_REC"/>
</dbReference>
<dbReference type="GO" id="GO:0003677">
    <property type="term" value="F:DNA binding"/>
    <property type="evidence" value="ECO:0007669"/>
    <property type="project" value="UniProtKB-KW"/>
</dbReference>
<dbReference type="PANTHER" id="PTHR43214:SF41">
    <property type="entry name" value="NITRATE_NITRITE RESPONSE REGULATOR PROTEIN NARP"/>
    <property type="match status" value="1"/>
</dbReference>
<gene>
    <name evidence="8" type="ORF">DAMNIGENAA_06690</name>
</gene>
<dbReference type="PROSITE" id="PS50110">
    <property type="entry name" value="RESPONSE_REGULATORY"/>
    <property type="match status" value="1"/>
</dbReference>
<dbReference type="AlphaFoldDB" id="A0A9W6D4V4"/>
<dbReference type="SUPFAM" id="SSF52172">
    <property type="entry name" value="CheY-like"/>
    <property type="match status" value="1"/>
</dbReference>
<keyword evidence="4" id="KW-0804">Transcription</keyword>
<feature type="domain" description="HTH luxR-type" evidence="6">
    <location>
        <begin position="146"/>
        <end position="211"/>
    </location>
</feature>
<evidence type="ECO:0000256" key="4">
    <source>
        <dbReference type="ARBA" id="ARBA00023163"/>
    </source>
</evidence>